<dbReference type="InterPro" id="IPR056937">
    <property type="entry name" value="YqbQ/XkdQ"/>
</dbReference>
<organism evidence="2 3">
    <name type="scientific">Lysinibacillus composti</name>
    <dbReference type="NCBI Taxonomy" id="720633"/>
    <lineage>
        <taxon>Bacteria</taxon>
        <taxon>Bacillati</taxon>
        <taxon>Bacillota</taxon>
        <taxon>Bacilli</taxon>
        <taxon>Bacillales</taxon>
        <taxon>Bacillaceae</taxon>
        <taxon>Lysinibacillus</taxon>
    </lineage>
</organism>
<accession>A0A3N9UVJ4</accession>
<reference evidence="2 3" key="1">
    <citation type="journal article" date="2013" name="J. Microbiol.">
        <title>Lysinibacillus chungkukjangi sp. nov., isolated from Chungkukjang, Korean fermented soybean food.</title>
        <authorList>
            <person name="Kim S.J."/>
            <person name="Jang Y.H."/>
            <person name="Hamada M."/>
            <person name="Ahn J.H."/>
            <person name="Weon H.Y."/>
            <person name="Suzuki K."/>
            <person name="Whang K.S."/>
            <person name="Kwon S.W."/>
        </authorList>
    </citation>
    <scope>NUCLEOTIDE SEQUENCE [LARGE SCALE GENOMIC DNA]</scope>
    <source>
        <strain evidence="2 3">MCCC 1A12701</strain>
    </source>
</reference>
<dbReference type="SUPFAM" id="SSF69279">
    <property type="entry name" value="Phage tail proteins"/>
    <property type="match status" value="1"/>
</dbReference>
<sequence>MHKIYVNNNEITPICGGLEWSSNVDTLGVQLSFIVAYYEGKEYVKPGDIVLVRENQNTIFVGVAVTVDIDGRTSRSVKCFDFAFYLNKSETIIQFKNQTVSSAIQELCKRFNVKSNVVSIPLKVKKIYKDEKVSDIIKDLLEQASKKTGIKYRMEMRSSTLFIEKQTNLVVKAATDYIMNPQRSLSIENMINSVMVVSDKSDVIKVSATASSSTNIKKYGLLQMVESSDAKNKAQAQNLANQLLKQFNKVAETGSVELLGNANVRAGRILKLVEPVTGFKGNYLIKSANHKSSGGIYTMQLNLEVI</sequence>
<dbReference type="RefSeq" id="WP_124763136.1">
    <property type="nucleotide sequence ID" value="NZ_JAFBDY010000002.1"/>
</dbReference>
<gene>
    <name evidence="2" type="ORF">EBB45_04680</name>
</gene>
<evidence type="ECO:0000313" key="3">
    <source>
        <dbReference type="Proteomes" id="UP000274033"/>
    </source>
</evidence>
<dbReference type="EMBL" id="RRCT01000002">
    <property type="protein sequence ID" value="RQW75916.1"/>
    <property type="molecule type" value="Genomic_DNA"/>
</dbReference>
<dbReference type="Pfam" id="PF24032">
    <property type="entry name" value="YQBQ"/>
    <property type="match status" value="1"/>
</dbReference>
<proteinExistence type="predicted"/>
<name>A0A3N9UVJ4_9BACI</name>
<evidence type="ECO:0000259" key="1">
    <source>
        <dbReference type="Pfam" id="PF24032"/>
    </source>
</evidence>
<evidence type="ECO:0000313" key="2">
    <source>
        <dbReference type="EMBL" id="RQW75916.1"/>
    </source>
</evidence>
<dbReference type="OrthoDB" id="1698671at2"/>
<protein>
    <recommendedName>
        <fullName evidence="1">YqbQ/XkdQ domain-containing protein</fullName>
    </recommendedName>
</protein>
<dbReference type="Proteomes" id="UP000274033">
    <property type="component" value="Unassembled WGS sequence"/>
</dbReference>
<feature type="domain" description="YqbQ/XkdQ" evidence="1">
    <location>
        <begin position="19"/>
        <end position="304"/>
    </location>
</feature>
<dbReference type="AlphaFoldDB" id="A0A3N9UVJ4"/>
<comment type="caution">
    <text evidence="2">The sequence shown here is derived from an EMBL/GenBank/DDBJ whole genome shotgun (WGS) entry which is preliminary data.</text>
</comment>
<keyword evidence="3" id="KW-1185">Reference proteome</keyword>